<name>A0A1R2BQJ8_9CILI</name>
<reference evidence="1 2" key="1">
    <citation type="submission" date="2016-11" db="EMBL/GenBank/DDBJ databases">
        <title>The macronuclear genome of Stentor coeruleus: a giant cell with tiny introns.</title>
        <authorList>
            <person name="Slabodnick M."/>
            <person name="Ruby J.G."/>
            <person name="Reiff S.B."/>
            <person name="Swart E.C."/>
            <person name="Gosai S."/>
            <person name="Prabakaran S."/>
            <person name="Witkowska E."/>
            <person name="Larue G.E."/>
            <person name="Fisher S."/>
            <person name="Freeman R.M."/>
            <person name="Gunawardena J."/>
            <person name="Chu W."/>
            <person name="Stover N.A."/>
            <person name="Gregory B.D."/>
            <person name="Nowacki M."/>
            <person name="Derisi J."/>
            <person name="Roy S.W."/>
            <person name="Marshall W.F."/>
            <person name="Sood P."/>
        </authorList>
    </citation>
    <scope>NUCLEOTIDE SEQUENCE [LARGE SCALE GENOMIC DNA]</scope>
    <source>
        <strain evidence="1">WM001</strain>
    </source>
</reference>
<comment type="caution">
    <text evidence="1">The sequence shown here is derived from an EMBL/GenBank/DDBJ whole genome shotgun (WGS) entry which is preliminary data.</text>
</comment>
<organism evidence="1 2">
    <name type="scientific">Stentor coeruleus</name>
    <dbReference type="NCBI Taxonomy" id="5963"/>
    <lineage>
        <taxon>Eukaryota</taxon>
        <taxon>Sar</taxon>
        <taxon>Alveolata</taxon>
        <taxon>Ciliophora</taxon>
        <taxon>Postciliodesmatophora</taxon>
        <taxon>Heterotrichea</taxon>
        <taxon>Heterotrichida</taxon>
        <taxon>Stentoridae</taxon>
        <taxon>Stentor</taxon>
    </lineage>
</organism>
<accession>A0A1R2BQJ8</accession>
<dbReference type="AlphaFoldDB" id="A0A1R2BQJ8"/>
<evidence type="ECO:0000313" key="2">
    <source>
        <dbReference type="Proteomes" id="UP000187209"/>
    </source>
</evidence>
<gene>
    <name evidence="1" type="ORF">SteCoe_21045</name>
</gene>
<proteinExistence type="predicted"/>
<evidence type="ECO:0000313" key="1">
    <source>
        <dbReference type="EMBL" id="OMJ79014.1"/>
    </source>
</evidence>
<keyword evidence="2" id="KW-1185">Reference proteome</keyword>
<protein>
    <submittedName>
        <fullName evidence="1">Uncharacterized protein</fullName>
    </submittedName>
</protein>
<dbReference type="EMBL" id="MPUH01000492">
    <property type="protein sequence ID" value="OMJ79014.1"/>
    <property type="molecule type" value="Genomic_DNA"/>
</dbReference>
<sequence length="228" mass="26659">MIKGLYSKDNAYLRLLEKERSQRRIKESNRIFRKFSDETRIRLKRLQNSLDKGSRSFSNSSSSPLSPKINSVYLKENKSTKNNAHYSFKIMQSIIDKSKEYEKEIQRFLGVDKTLDDALIKRSKLKLQKILPIKKPINSYVFKHTVASDLTWVEALKKIETKEKRLKKNLLDLDSEQKKIKKKSHSTKPNNKLLHSEAEIYKSLNKVNQLLSKVLHTPSPSPKAKKFK</sequence>
<dbReference type="Proteomes" id="UP000187209">
    <property type="component" value="Unassembled WGS sequence"/>
</dbReference>